<dbReference type="Pfam" id="PF12697">
    <property type="entry name" value="Abhydrolase_6"/>
    <property type="match status" value="1"/>
</dbReference>
<evidence type="ECO:0000256" key="1">
    <source>
        <dbReference type="SAM" id="SignalP"/>
    </source>
</evidence>
<dbReference type="GO" id="GO:0016787">
    <property type="term" value="F:hydrolase activity"/>
    <property type="evidence" value="ECO:0007669"/>
    <property type="project" value="UniProtKB-KW"/>
</dbReference>
<feature type="domain" description="AB hydrolase-1" evidence="2">
    <location>
        <begin position="43"/>
        <end position="256"/>
    </location>
</feature>
<evidence type="ECO:0000259" key="2">
    <source>
        <dbReference type="Pfam" id="PF12697"/>
    </source>
</evidence>
<dbReference type="InterPro" id="IPR052897">
    <property type="entry name" value="Sec-Metab_Biosynth_Hydrolase"/>
</dbReference>
<dbReference type="Proteomes" id="UP001469089">
    <property type="component" value="Unassembled WGS sequence"/>
</dbReference>
<dbReference type="PANTHER" id="PTHR37017">
    <property type="entry name" value="AB HYDROLASE-1 DOMAIN-CONTAINING PROTEIN-RELATED"/>
    <property type="match status" value="1"/>
</dbReference>
<proteinExistence type="predicted"/>
<accession>A0ABV1LII7</accession>
<reference evidence="3 4" key="1">
    <citation type="journal article" date="2024" name="Chem. Sci.">
        <title>Discovery of a lagriamide polyketide by integrated genome mining, isotopic labeling, and untargeted metabolomics.</title>
        <authorList>
            <person name="Fergusson C.H."/>
            <person name="Saulog J."/>
            <person name="Paulo B.S."/>
            <person name="Wilson D.M."/>
            <person name="Liu D.Y."/>
            <person name="Morehouse N.J."/>
            <person name="Waterworth S."/>
            <person name="Barkei J."/>
            <person name="Gray C.A."/>
            <person name="Kwan J.C."/>
            <person name="Eustaquio A.S."/>
            <person name="Linington R.G."/>
        </authorList>
    </citation>
    <scope>NUCLEOTIDE SEQUENCE [LARGE SCALE GENOMIC DNA]</scope>
    <source>
        <strain evidence="3 4">RL17-338-BIF-B</strain>
    </source>
</reference>
<keyword evidence="4" id="KW-1185">Reference proteome</keyword>
<dbReference type="InterPro" id="IPR029058">
    <property type="entry name" value="AB_hydrolase_fold"/>
</dbReference>
<evidence type="ECO:0000313" key="3">
    <source>
        <dbReference type="EMBL" id="MEQ5838541.1"/>
    </source>
</evidence>
<name>A0ABV1LII7_9BURK</name>
<feature type="chain" id="PRO_5045414156" evidence="1">
    <location>
        <begin position="24"/>
        <end position="263"/>
    </location>
</feature>
<evidence type="ECO:0000313" key="4">
    <source>
        <dbReference type="Proteomes" id="UP001469089"/>
    </source>
</evidence>
<dbReference type="InterPro" id="IPR000073">
    <property type="entry name" value="AB_hydrolase_1"/>
</dbReference>
<comment type="caution">
    <text evidence="3">The sequence shown here is derived from an EMBL/GenBank/DDBJ whole genome shotgun (WGS) entry which is preliminary data.</text>
</comment>
<keyword evidence="1" id="KW-0732">Signal</keyword>
<dbReference type="Gene3D" id="3.40.50.1820">
    <property type="entry name" value="alpha/beta hydrolase"/>
    <property type="match status" value="1"/>
</dbReference>
<dbReference type="PANTHER" id="PTHR37017:SF11">
    <property type="entry name" value="ESTERASE_LIPASE_THIOESTERASE DOMAIN-CONTAINING PROTEIN"/>
    <property type="match status" value="1"/>
</dbReference>
<dbReference type="SUPFAM" id="SSF53474">
    <property type="entry name" value="alpha/beta-Hydrolases"/>
    <property type="match status" value="1"/>
</dbReference>
<gene>
    <name evidence="3" type="ORF">N0A02_03705</name>
</gene>
<sequence>MNTRMKKWFAAACLFGGLFSVQAAQAAHAAQAEAQGDLKGTNVVLVHGAFADGSSWSKVIPLLEARGAHVVAVQNPLSSLADDVAATKRVIDAQTGPVVLVGHSWGGVVISQAGNDEKVKALVYVAAFAPDSGVSINDMLKGKPAPTWVSQLQKDSGGFLTLSTDAIVHQFAQDLPLPEARLVAATQGPWFSGCTDDKVTTAAWHTKPSWFVLAEQDHMIDPGLQQVMATQIGATVTRVKSSHVAMLSQPKAVAAVIAAAAKK</sequence>
<dbReference type="RefSeq" id="WP_349541288.1">
    <property type="nucleotide sequence ID" value="NZ_JAOALG010000001.1"/>
</dbReference>
<feature type="signal peptide" evidence="1">
    <location>
        <begin position="1"/>
        <end position="23"/>
    </location>
</feature>
<organism evidence="3 4">
    <name type="scientific">Paraburkholderia acidicola</name>
    <dbReference type="NCBI Taxonomy" id="1912599"/>
    <lineage>
        <taxon>Bacteria</taxon>
        <taxon>Pseudomonadati</taxon>
        <taxon>Pseudomonadota</taxon>
        <taxon>Betaproteobacteria</taxon>
        <taxon>Burkholderiales</taxon>
        <taxon>Burkholderiaceae</taxon>
        <taxon>Paraburkholderia</taxon>
    </lineage>
</organism>
<keyword evidence="3" id="KW-0378">Hydrolase</keyword>
<dbReference type="EMBL" id="JAOALG010000001">
    <property type="protein sequence ID" value="MEQ5838541.1"/>
    <property type="molecule type" value="Genomic_DNA"/>
</dbReference>
<protein>
    <submittedName>
        <fullName evidence="3">Alpha/beta hydrolase</fullName>
    </submittedName>
</protein>